<accession>A0A9N9TI83</accession>
<gene>
    <name evidence="3" type="ORF">PHYEVI_LOCUS757</name>
</gene>
<dbReference type="PANTHER" id="PTHR20946:SF0">
    <property type="entry name" value="SANT AND BTB DOMAIN REGULATOR OF CLASS SWITCH RECOMBINATION"/>
    <property type="match status" value="1"/>
</dbReference>
<evidence type="ECO:0000313" key="4">
    <source>
        <dbReference type="Proteomes" id="UP001153712"/>
    </source>
</evidence>
<proteinExistence type="predicted"/>
<protein>
    <recommendedName>
        <fullName evidence="2">SANT and BTB domain-containing protein</fullName>
    </recommendedName>
</protein>
<evidence type="ECO:0000313" key="3">
    <source>
        <dbReference type="EMBL" id="CAG9854294.1"/>
    </source>
</evidence>
<dbReference type="Pfam" id="PF11822">
    <property type="entry name" value="BTB_SANBR"/>
    <property type="match status" value="1"/>
</dbReference>
<evidence type="ECO:0000256" key="1">
    <source>
        <dbReference type="SAM" id="MobiDB-lite"/>
    </source>
</evidence>
<dbReference type="InterPro" id="IPR011333">
    <property type="entry name" value="SKP1/BTB/POZ_sf"/>
</dbReference>
<feature type="domain" description="SANT and BTB" evidence="2">
    <location>
        <begin position="233"/>
        <end position="330"/>
    </location>
</feature>
<feature type="region of interest" description="Disordered" evidence="1">
    <location>
        <begin position="627"/>
        <end position="682"/>
    </location>
</feature>
<organism evidence="3 4">
    <name type="scientific">Phyllotreta striolata</name>
    <name type="common">Striped flea beetle</name>
    <name type="synonym">Crioceris striolata</name>
    <dbReference type="NCBI Taxonomy" id="444603"/>
    <lineage>
        <taxon>Eukaryota</taxon>
        <taxon>Metazoa</taxon>
        <taxon>Ecdysozoa</taxon>
        <taxon>Arthropoda</taxon>
        <taxon>Hexapoda</taxon>
        <taxon>Insecta</taxon>
        <taxon>Pterygota</taxon>
        <taxon>Neoptera</taxon>
        <taxon>Endopterygota</taxon>
        <taxon>Coleoptera</taxon>
        <taxon>Polyphaga</taxon>
        <taxon>Cucujiformia</taxon>
        <taxon>Chrysomeloidea</taxon>
        <taxon>Chrysomelidae</taxon>
        <taxon>Galerucinae</taxon>
        <taxon>Alticini</taxon>
        <taxon>Phyllotreta</taxon>
    </lineage>
</organism>
<dbReference type="InterPro" id="IPR021777">
    <property type="entry name" value="SANBR_BTB"/>
</dbReference>
<sequence>MESETPLDTIYFYSKTDTSLDAKPSNLDDGLSMGSSTDSLTQSKELKLYQKDSKPSKKQDDAASQISIKEFLNFLKVAYQVQDSIENVLTANGMTEAVEWLKRKETLLLLNQNSISIQTLPDIVQEKPPEEKKEIVIKRKSASSIATNNICDAEPLKRRLSDIVSEGLLDSVIPYLVQSTPSKTKSLASIKLNGTEKLSSASTNSVVQNEKLAKKRASEPDIKNIAIKSQSEIEIHVCDEVKNAKKTFYCNQSLLVSKMGYFAEVTQGQRLEDMDISVHCDIGIFEWLMEWVRKDTLQESDWPKLDCQLVVPILVSAAFLQMEPLLDDCLRFCHEHMTEILRTTTNLSCLNDAIVTRLAAMYTNVEIEAIKDKKDKIQSRLFTKLIQSLAEPEPEIIRGHWCSLARVFKCEKCQLLITPKVASMIPCLPQCMRLQPDGSILSLHVKDPNWNISAYILKLYKKLKTWRKVYWRLWGDAHFLFCNVCKRYFPANQIGWCRFHPDAAQFFTIDAQRAHLPIGRYPCCGERAYKFQLLENFNGCHFRQHLVYNEDVKDSAIFSMLETYKHLIEEEPPQLLFPEKLTRLVARDPNSTDKKFVCKEVFWWDGIEIIPPRPKLGLLGNFSNRNADECPNSEESSEELTEEESPSSISSGSEGSAESNPRPRRKLIKRRKQKRKLGTSLWQHNLSARSNQDIQRAYEEKTLREITEFLNKNASNENLSRGKSVSKNLTPVGGVWVRLEAEWRENATHMKNMAKQQPPTPICQSKYNRFKPK</sequence>
<feature type="compositionally biased region" description="Basic residues" evidence="1">
    <location>
        <begin position="662"/>
        <end position="677"/>
    </location>
</feature>
<dbReference type="Gene3D" id="3.30.710.10">
    <property type="entry name" value="Potassium Channel Kv1.1, Chain A"/>
    <property type="match status" value="1"/>
</dbReference>
<dbReference type="EMBL" id="OU900094">
    <property type="protein sequence ID" value="CAG9854294.1"/>
    <property type="molecule type" value="Genomic_DNA"/>
</dbReference>
<dbReference type="SUPFAM" id="SSF54695">
    <property type="entry name" value="POZ domain"/>
    <property type="match status" value="1"/>
</dbReference>
<reference evidence="3" key="1">
    <citation type="submission" date="2022-01" db="EMBL/GenBank/DDBJ databases">
        <authorList>
            <person name="King R."/>
        </authorList>
    </citation>
    <scope>NUCLEOTIDE SEQUENCE</scope>
</reference>
<name>A0A9N9TI83_PHYSR</name>
<keyword evidence="4" id="KW-1185">Reference proteome</keyword>
<dbReference type="PANTHER" id="PTHR20946">
    <property type="entry name" value="SANT AND BTB DOMAIN REGULATOR OF CLASS SWITCH RECOMBINATION"/>
    <property type="match status" value="1"/>
</dbReference>
<feature type="compositionally biased region" description="Low complexity" evidence="1">
    <location>
        <begin position="646"/>
        <end position="659"/>
    </location>
</feature>
<dbReference type="InterPro" id="IPR045902">
    <property type="entry name" value="SANBR-like"/>
</dbReference>
<dbReference type="Proteomes" id="UP001153712">
    <property type="component" value="Chromosome 1"/>
</dbReference>
<dbReference type="OrthoDB" id="550012at2759"/>
<dbReference type="AlphaFoldDB" id="A0A9N9TI83"/>
<evidence type="ECO:0000259" key="2">
    <source>
        <dbReference type="Pfam" id="PF11822"/>
    </source>
</evidence>
<feature type="compositionally biased region" description="Acidic residues" evidence="1">
    <location>
        <begin position="631"/>
        <end position="645"/>
    </location>
</feature>
<feature type="region of interest" description="Disordered" evidence="1">
    <location>
        <begin position="752"/>
        <end position="773"/>
    </location>
</feature>
<feature type="region of interest" description="Disordered" evidence="1">
    <location>
        <begin position="19"/>
        <end position="38"/>
    </location>
</feature>
<feature type="compositionally biased region" description="Polar residues" evidence="1">
    <location>
        <begin position="754"/>
        <end position="767"/>
    </location>
</feature>